<gene>
    <name evidence="3" type="primary">HaV53_ORF129</name>
</gene>
<protein>
    <submittedName>
        <fullName evidence="3">Uncharacterized protein</fullName>
    </submittedName>
</protein>
<feature type="transmembrane region" description="Helical" evidence="2">
    <location>
        <begin position="119"/>
        <end position="138"/>
    </location>
</feature>
<dbReference type="GeneID" id="37618510"/>
<feature type="compositionally biased region" description="Polar residues" evidence="1">
    <location>
        <begin position="7"/>
        <end position="22"/>
    </location>
</feature>
<evidence type="ECO:0000256" key="1">
    <source>
        <dbReference type="SAM" id="MobiDB-lite"/>
    </source>
</evidence>
<evidence type="ECO:0000256" key="2">
    <source>
        <dbReference type="SAM" id="Phobius"/>
    </source>
</evidence>
<accession>A0A1C9C599</accession>
<feature type="transmembrane region" description="Helical" evidence="2">
    <location>
        <begin position="150"/>
        <end position="169"/>
    </location>
</feature>
<dbReference type="RefSeq" id="YP_009507526.1">
    <property type="nucleotide sequence ID" value="NC_038553.1"/>
</dbReference>
<proteinExistence type="predicted"/>
<sequence length="176" mass="20268">MELQKLASAQGNNVQTRANVNNDNKELQNEDNFTSSINDLIDDDDDNEMAEQEYDSTQYQNQEKKVRFSNKDHDLMYDTNEDLSTNRRSKGILKNSIMSTKNLLSGKLDSSCLNMVRDVLTFFVVFFMFKLNLMDSLLKKFLPKFYKPNLTLTGSLAITTIATIVFYVVKNCLINF</sequence>
<feature type="region of interest" description="Disordered" evidence="1">
    <location>
        <begin position="1"/>
        <end position="42"/>
    </location>
</feature>
<keyword evidence="2" id="KW-0472">Membrane</keyword>
<organismHost>
    <name type="scientific">Heterosigma akashiwo</name>
    <name type="common">Chromophytic alga</name>
    <name type="synonym">Heterosigma carterae</name>
    <dbReference type="NCBI Taxonomy" id="2829"/>
</organismHost>
<evidence type="ECO:0000313" key="4">
    <source>
        <dbReference type="Proteomes" id="UP000232488"/>
    </source>
</evidence>
<keyword evidence="2" id="KW-0812">Transmembrane</keyword>
<reference evidence="3 4" key="1">
    <citation type="submission" date="2016-03" db="EMBL/GenBank/DDBJ databases">
        <title>Genome sequences of a Phycodnavirus, Heterosigma akashiwo virus strain 53.</title>
        <authorList>
            <person name="Ueki S."/>
            <person name="Ogura Y."/>
            <person name="Hayashi T."/>
        </authorList>
    </citation>
    <scope>NUCLEOTIDE SEQUENCE [LARGE SCALE GENOMIC DNA]</scope>
    <source>
        <strain evidence="3">HaV53</strain>
    </source>
</reference>
<dbReference type="KEGG" id="vg:37618510"/>
<organism evidence="3 4">
    <name type="scientific">Heterosigma akashiwo virus 01</name>
    <name type="common">HaV01</name>
    <dbReference type="NCBI Taxonomy" id="97195"/>
    <lineage>
        <taxon>Viruses</taxon>
        <taxon>Varidnaviria</taxon>
        <taxon>Bamfordvirae</taxon>
        <taxon>Nucleocytoviricota</taxon>
        <taxon>Megaviricetes</taxon>
        <taxon>Algavirales</taxon>
        <taxon>Phycodnaviridae</taxon>
        <taxon>Raphidovirus</taxon>
        <taxon>Raphidovirus japonicum</taxon>
    </lineage>
</organism>
<name>A0A1C9C599_HAV01</name>
<evidence type="ECO:0000313" key="3">
    <source>
        <dbReference type="EMBL" id="AOM63460.1"/>
    </source>
</evidence>
<dbReference type="Proteomes" id="UP000232488">
    <property type="component" value="Segment"/>
</dbReference>
<keyword evidence="2" id="KW-1133">Transmembrane helix</keyword>
<keyword evidence="4" id="KW-1185">Reference proteome</keyword>
<dbReference type="EMBL" id="KX008963">
    <property type="protein sequence ID" value="AOM63460.1"/>
    <property type="molecule type" value="Genomic_DNA"/>
</dbReference>